<dbReference type="PANTHER" id="PTHR43283">
    <property type="entry name" value="BETA-LACTAMASE-RELATED"/>
    <property type="match status" value="1"/>
</dbReference>
<evidence type="ECO:0000259" key="1">
    <source>
        <dbReference type="Pfam" id="PF00144"/>
    </source>
</evidence>
<dbReference type="InterPro" id="IPR050789">
    <property type="entry name" value="Diverse_Enzym_Activities"/>
</dbReference>
<accession>A0A382RPW5</accession>
<organism evidence="2">
    <name type="scientific">marine metagenome</name>
    <dbReference type="NCBI Taxonomy" id="408172"/>
    <lineage>
        <taxon>unclassified sequences</taxon>
        <taxon>metagenomes</taxon>
        <taxon>ecological metagenomes</taxon>
    </lineage>
</organism>
<dbReference type="Gene3D" id="3.40.710.10">
    <property type="entry name" value="DD-peptidase/beta-lactamase superfamily"/>
    <property type="match status" value="1"/>
</dbReference>
<reference evidence="2" key="1">
    <citation type="submission" date="2018-05" db="EMBL/GenBank/DDBJ databases">
        <authorList>
            <person name="Lanie J.A."/>
            <person name="Ng W.-L."/>
            <person name="Kazmierczak K.M."/>
            <person name="Andrzejewski T.M."/>
            <person name="Davidsen T.M."/>
            <person name="Wayne K.J."/>
            <person name="Tettelin H."/>
            <person name="Glass J.I."/>
            <person name="Rusch D."/>
            <person name="Podicherti R."/>
            <person name="Tsui H.-C.T."/>
            <person name="Winkler M.E."/>
        </authorList>
    </citation>
    <scope>NUCLEOTIDE SEQUENCE</scope>
</reference>
<dbReference type="AlphaFoldDB" id="A0A382RPW5"/>
<dbReference type="InterPro" id="IPR012338">
    <property type="entry name" value="Beta-lactam/transpept-like"/>
</dbReference>
<protein>
    <recommendedName>
        <fullName evidence="1">Beta-lactamase-related domain-containing protein</fullName>
    </recommendedName>
</protein>
<feature type="domain" description="Beta-lactamase-related" evidence="1">
    <location>
        <begin position="44"/>
        <end position="245"/>
    </location>
</feature>
<name>A0A382RPW5_9ZZZZ</name>
<sequence>MKYFILVGITLFILPSLTADPFRVVRAESVGMSTKRLERLTNQLDDYVDNNQLSGGVALVLRKGKAAYFRSFGYRDLDYKDPMEKDDIFRIASQTKSIISVAIMILQERGQLLIQDPVGDYISEFDNTIVAVKEDDDYSVVKSNRKITIRDLLTHTAGVGWGLGPGKKDWEKADIIGWYFADKDETIQETVKRIAKLPMDAQPGDNFVYGLSTDILGALIEVVSKKPLNQFLQEEIFNPLNMKDT</sequence>
<evidence type="ECO:0000313" key="2">
    <source>
        <dbReference type="EMBL" id="SVC99205.1"/>
    </source>
</evidence>
<dbReference type="Pfam" id="PF00144">
    <property type="entry name" value="Beta-lactamase"/>
    <property type="match status" value="1"/>
</dbReference>
<dbReference type="PANTHER" id="PTHR43283:SF3">
    <property type="entry name" value="BETA-LACTAMASE FAMILY PROTEIN (AFU_ORTHOLOGUE AFUA_5G07500)"/>
    <property type="match status" value="1"/>
</dbReference>
<proteinExistence type="predicted"/>
<dbReference type="InterPro" id="IPR001466">
    <property type="entry name" value="Beta-lactam-related"/>
</dbReference>
<gene>
    <name evidence="2" type="ORF">METZ01_LOCUS352059</name>
</gene>
<dbReference type="EMBL" id="UINC01123021">
    <property type="protein sequence ID" value="SVC99205.1"/>
    <property type="molecule type" value="Genomic_DNA"/>
</dbReference>
<feature type="non-terminal residue" evidence="2">
    <location>
        <position position="245"/>
    </location>
</feature>
<dbReference type="SUPFAM" id="SSF56601">
    <property type="entry name" value="beta-lactamase/transpeptidase-like"/>
    <property type="match status" value="1"/>
</dbReference>